<keyword evidence="2" id="KW-0732">Signal</keyword>
<proteinExistence type="predicted"/>
<dbReference type="EMBL" id="JAMZEK010000004">
    <property type="protein sequence ID" value="MCP1375744.1"/>
    <property type="molecule type" value="Genomic_DNA"/>
</dbReference>
<comment type="caution">
    <text evidence="3">The sequence shown here is derived from an EMBL/GenBank/DDBJ whole genome shotgun (WGS) entry which is preliminary data.</text>
</comment>
<evidence type="ECO:0000256" key="2">
    <source>
        <dbReference type="SAM" id="SignalP"/>
    </source>
</evidence>
<evidence type="ECO:0000313" key="4">
    <source>
        <dbReference type="Proteomes" id="UP001204615"/>
    </source>
</evidence>
<organism evidence="3 4">
    <name type="scientific">Dyella lutea</name>
    <dbReference type="NCBI Taxonomy" id="2950441"/>
    <lineage>
        <taxon>Bacteria</taxon>
        <taxon>Pseudomonadati</taxon>
        <taxon>Pseudomonadota</taxon>
        <taxon>Gammaproteobacteria</taxon>
        <taxon>Lysobacterales</taxon>
        <taxon>Rhodanobacteraceae</taxon>
        <taxon>Dyella</taxon>
    </lineage>
</organism>
<evidence type="ECO:0008006" key="5">
    <source>
        <dbReference type="Google" id="ProtNLM"/>
    </source>
</evidence>
<reference evidence="3 4" key="1">
    <citation type="submission" date="2022-06" db="EMBL/GenBank/DDBJ databases">
        <title>Dyella sp. Sa strain:Sa Genome sequencing.</title>
        <authorList>
            <person name="Park S."/>
        </authorList>
    </citation>
    <scope>NUCLEOTIDE SEQUENCE [LARGE SCALE GENOMIC DNA]</scope>
    <source>
        <strain evidence="3 4">Sa</strain>
    </source>
</reference>
<feature type="chain" id="PRO_5045169926" description="DUF4148 domain-containing protein" evidence="2">
    <location>
        <begin position="27"/>
        <end position="140"/>
    </location>
</feature>
<dbReference type="RefSeq" id="WP_253568501.1">
    <property type="nucleotide sequence ID" value="NZ_JAMZEK010000004.1"/>
</dbReference>
<sequence>MTRSRPLSPVFAAMAVALLAAGAVQAQSTAPAPRPVPIQPTGSQQRFREAVQQSQVRDQLQKAQLEHQLTQRTLESTRSKPGSTTSNDKQVDNAKQAQDQLYNAQQRDRVQRYSDALMAQPVPQPAPQPVAAEKGGTVGH</sequence>
<feature type="compositionally biased region" description="Polar residues" evidence="1">
    <location>
        <begin position="40"/>
        <end position="105"/>
    </location>
</feature>
<evidence type="ECO:0000256" key="1">
    <source>
        <dbReference type="SAM" id="MobiDB-lite"/>
    </source>
</evidence>
<gene>
    <name evidence="3" type="ORF">NC595_16980</name>
</gene>
<feature type="region of interest" description="Disordered" evidence="1">
    <location>
        <begin position="25"/>
        <end position="140"/>
    </location>
</feature>
<protein>
    <recommendedName>
        <fullName evidence="5">DUF4148 domain-containing protein</fullName>
    </recommendedName>
</protein>
<feature type="signal peptide" evidence="2">
    <location>
        <begin position="1"/>
        <end position="26"/>
    </location>
</feature>
<evidence type="ECO:0000313" key="3">
    <source>
        <dbReference type="EMBL" id="MCP1375744.1"/>
    </source>
</evidence>
<dbReference type="Proteomes" id="UP001204615">
    <property type="component" value="Unassembled WGS sequence"/>
</dbReference>
<accession>A0ABT1FEJ6</accession>
<keyword evidence="4" id="KW-1185">Reference proteome</keyword>
<name>A0ABT1FEJ6_9GAMM</name>